<reference evidence="2" key="1">
    <citation type="submission" date="2023-07" db="EMBL/GenBank/DDBJ databases">
        <title>Christiangramia sp. SM2212., a novel bacterium of the family Flavobacteriaceae isolated from the sea sediment.</title>
        <authorList>
            <person name="Wang J."/>
            <person name="Zhang X."/>
        </authorList>
    </citation>
    <scope>NUCLEOTIDE SEQUENCE [LARGE SCALE GENOMIC DNA]</scope>
    <source>
        <strain evidence="2">SM2212</strain>
    </source>
</reference>
<protein>
    <submittedName>
        <fullName evidence="1">Uncharacterized protein</fullName>
    </submittedName>
</protein>
<keyword evidence="2" id="KW-1185">Reference proteome</keyword>
<organism evidence="1 2">
    <name type="scientific">Christiangramia sediminicola</name>
    <dbReference type="NCBI Taxonomy" id="3073267"/>
    <lineage>
        <taxon>Bacteria</taxon>
        <taxon>Pseudomonadati</taxon>
        <taxon>Bacteroidota</taxon>
        <taxon>Flavobacteriia</taxon>
        <taxon>Flavobacteriales</taxon>
        <taxon>Flavobacteriaceae</taxon>
        <taxon>Christiangramia</taxon>
    </lineage>
</organism>
<comment type="caution">
    <text evidence="1">The sequence shown here is derived from an EMBL/GenBank/DDBJ whole genome shotgun (WGS) entry which is preliminary data.</text>
</comment>
<sequence length="153" mass="17024">MKITLILIALFHSVFTLNQDPEPPEYNFHDQLLCQGDSMSLGEKQIKFKKIVSDSRCPKGNGITCVWAGEVSVLVEFYEDGIFVGEKIIVGTNLSKGQNEIISNAAISLAEFFGTDDLKINGIMVSPYPEGRRKITPEEYSVNLHIAEKLKSD</sequence>
<proteinExistence type="predicted"/>
<accession>A0ABU1ESS7</accession>
<name>A0ABU1ESS7_9FLAO</name>
<dbReference type="RefSeq" id="WP_309562325.1">
    <property type="nucleotide sequence ID" value="NZ_JAVJIU010000004.1"/>
</dbReference>
<evidence type="ECO:0000313" key="1">
    <source>
        <dbReference type="EMBL" id="MDR5591464.1"/>
    </source>
</evidence>
<gene>
    <name evidence="1" type="ORF">RE431_12520</name>
</gene>
<dbReference type="EMBL" id="JAVJIU010000004">
    <property type="protein sequence ID" value="MDR5591464.1"/>
    <property type="molecule type" value="Genomic_DNA"/>
</dbReference>
<dbReference type="Proteomes" id="UP001257234">
    <property type="component" value="Unassembled WGS sequence"/>
</dbReference>
<evidence type="ECO:0000313" key="2">
    <source>
        <dbReference type="Proteomes" id="UP001257234"/>
    </source>
</evidence>